<dbReference type="Gene3D" id="6.20.250.60">
    <property type="match status" value="1"/>
</dbReference>
<accession>A0A3P8EFN7</accession>
<feature type="region of interest" description="Disordered" evidence="2">
    <location>
        <begin position="206"/>
        <end position="259"/>
    </location>
</feature>
<dbReference type="InterPro" id="IPR050827">
    <property type="entry name" value="CRP1_MDG1_kinase"/>
</dbReference>
<dbReference type="InterPro" id="IPR006828">
    <property type="entry name" value="ASC_dom"/>
</dbReference>
<accession>A0A183GND7</accession>
<reference evidence="4 5" key="1">
    <citation type="submission" date="2018-11" db="EMBL/GenBank/DDBJ databases">
        <authorList>
            <consortium name="Pathogen Informatics"/>
        </authorList>
    </citation>
    <scope>NUCLEOTIDE SEQUENCE [LARGE SCALE GENOMIC DNA]</scope>
</reference>
<dbReference type="Pfam" id="PF04739">
    <property type="entry name" value="AMPKBI"/>
    <property type="match status" value="1"/>
</dbReference>
<dbReference type="OrthoDB" id="531008at2759"/>
<evidence type="ECO:0000259" key="3">
    <source>
        <dbReference type="SMART" id="SM01010"/>
    </source>
</evidence>
<name>A0A183GND7_HELPZ</name>
<dbReference type="AlphaFoldDB" id="A0A183GND7"/>
<evidence type="ECO:0000313" key="6">
    <source>
        <dbReference type="WBParaSite" id="HPBE_0002420701-mRNA-1"/>
    </source>
</evidence>
<feature type="compositionally biased region" description="Basic residues" evidence="2">
    <location>
        <begin position="357"/>
        <end position="374"/>
    </location>
</feature>
<dbReference type="PANTHER" id="PTHR10343:SF84">
    <property type="entry name" value="5'-AMP-ACTIVATED PROTEIN KINASE SUBUNIT BETA-1"/>
    <property type="match status" value="1"/>
</dbReference>
<dbReference type="GO" id="GO:0005634">
    <property type="term" value="C:nucleus"/>
    <property type="evidence" value="ECO:0007669"/>
    <property type="project" value="TreeGrafter"/>
</dbReference>
<comment type="similarity">
    <text evidence="1">Belongs to the 5'-AMP-activated protein kinase beta subunit family.</text>
</comment>
<evidence type="ECO:0000256" key="1">
    <source>
        <dbReference type="ARBA" id="ARBA00010926"/>
    </source>
</evidence>
<proteinExistence type="inferred from homology"/>
<dbReference type="WBParaSite" id="HPBE_0002420701-mRNA-1">
    <property type="protein sequence ID" value="HPBE_0002420701-mRNA-1"/>
    <property type="gene ID" value="HPBE_0002420701"/>
</dbReference>
<dbReference type="GO" id="GO:0007165">
    <property type="term" value="P:signal transduction"/>
    <property type="evidence" value="ECO:0007669"/>
    <property type="project" value="TreeGrafter"/>
</dbReference>
<sequence length="476" mass="52727">MSFKGAVKLAVQVDKGPRHRIGLFVMAGGDDVIVLGTNALKKLGWSLAPNAQSLRGRVEVTSGRKRQHRGAKAEEAAVRQHRSKASKIVTVAERLCLKPGSLCCDDMKQDGVLRSSGEILPDTEGQRAQHQTQVPVTNSFAGAKMFREGEVVSMCEGTEMAGRVVWKARAPESTNTICGRRTVVSHPRRESVVLLAELSRGAEAVSLQTPEAKRSPRKAHLSLPKVSENSKEKAPAATRVPQPRVARAQRKRVIKREPVGRSTLAKESTWLQLSKVDGDEVDYVKTAMGDVCAEFTSYLSALKRRLEGRHYVEVVGKNKATKSRGKEGGPGRNERRMRTPVVTARISSSFEAASKEPKKRRRQNKAATARRRRGEYRPSLSVMPDQERPRREITELEKLRTFSQDIPDRAEFAKAHNPPALPPHLLQVILNKDTPVQCDPNVLPEPNHVMLNHLYALSIKDGVMVLSATHRYGCVI</sequence>
<dbReference type="GO" id="GO:0005737">
    <property type="term" value="C:cytoplasm"/>
    <property type="evidence" value="ECO:0007669"/>
    <property type="project" value="TreeGrafter"/>
</dbReference>
<feature type="region of interest" description="Disordered" evidence="2">
    <location>
        <begin position="345"/>
        <end position="388"/>
    </location>
</feature>
<dbReference type="SMART" id="SM01010">
    <property type="entry name" value="AMPKBI"/>
    <property type="match status" value="1"/>
</dbReference>
<evidence type="ECO:0000313" key="5">
    <source>
        <dbReference type="Proteomes" id="UP000050761"/>
    </source>
</evidence>
<gene>
    <name evidence="4" type="ORF">HPBE_LOCUS24206</name>
</gene>
<dbReference type="EMBL" id="UZAH01035997">
    <property type="protein sequence ID" value="VDP43494.1"/>
    <property type="molecule type" value="Genomic_DNA"/>
</dbReference>
<dbReference type="InterPro" id="IPR037256">
    <property type="entry name" value="ASC_dom_sf"/>
</dbReference>
<evidence type="ECO:0000256" key="2">
    <source>
        <dbReference type="SAM" id="MobiDB-lite"/>
    </source>
</evidence>
<dbReference type="Proteomes" id="UP000050761">
    <property type="component" value="Unassembled WGS sequence"/>
</dbReference>
<reference evidence="6" key="2">
    <citation type="submission" date="2019-09" db="UniProtKB">
        <authorList>
            <consortium name="WormBaseParasite"/>
        </authorList>
    </citation>
    <scope>IDENTIFICATION</scope>
</reference>
<dbReference type="GO" id="GO:0019901">
    <property type="term" value="F:protein kinase binding"/>
    <property type="evidence" value="ECO:0007669"/>
    <property type="project" value="TreeGrafter"/>
</dbReference>
<protein>
    <submittedName>
        <fullName evidence="6">AMPKBI domain-containing protein</fullName>
    </submittedName>
</protein>
<dbReference type="PANTHER" id="PTHR10343">
    <property type="entry name" value="5'-AMP-ACTIVATED PROTEIN KINASE , BETA SUBUNIT"/>
    <property type="match status" value="1"/>
</dbReference>
<feature type="domain" description="Association with the SNF1 complex (ASC)" evidence="3">
    <location>
        <begin position="395"/>
        <end position="474"/>
    </location>
</feature>
<organism evidence="5 6">
    <name type="scientific">Heligmosomoides polygyrus</name>
    <name type="common">Parasitic roundworm</name>
    <dbReference type="NCBI Taxonomy" id="6339"/>
    <lineage>
        <taxon>Eukaryota</taxon>
        <taxon>Metazoa</taxon>
        <taxon>Ecdysozoa</taxon>
        <taxon>Nematoda</taxon>
        <taxon>Chromadorea</taxon>
        <taxon>Rhabditida</taxon>
        <taxon>Rhabditina</taxon>
        <taxon>Rhabditomorpha</taxon>
        <taxon>Strongyloidea</taxon>
        <taxon>Heligmosomidae</taxon>
        <taxon>Heligmosomoides</taxon>
    </lineage>
</organism>
<dbReference type="GO" id="GO:0031588">
    <property type="term" value="C:nucleotide-activated protein kinase complex"/>
    <property type="evidence" value="ECO:0007669"/>
    <property type="project" value="TreeGrafter"/>
</dbReference>
<evidence type="ECO:0000313" key="4">
    <source>
        <dbReference type="EMBL" id="VDP43494.1"/>
    </source>
</evidence>
<dbReference type="SUPFAM" id="SSF160219">
    <property type="entry name" value="AMPKBI-like"/>
    <property type="match status" value="1"/>
</dbReference>
<keyword evidence="5" id="KW-1185">Reference proteome</keyword>